<dbReference type="InterPro" id="IPR025317">
    <property type="entry name" value="DUF4222"/>
</dbReference>
<name>A0A726Z3L2_SALET</name>
<evidence type="ECO:0000313" key="1">
    <source>
        <dbReference type="EMBL" id="HAE1795984.1"/>
    </source>
</evidence>
<dbReference type="AlphaFoldDB" id="A0A726Z3L2"/>
<dbReference type="Pfam" id="PF13973">
    <property type="entry name" value="DUF4222"/>
    <property type="match status" value="1"/>
</dbReference>
<gene>
    <name evidence="1" type="ORF">G3V02_004796</name>
</gene>
<reference evidence="1" key="1">
    <citation type="journal article" date="2018" name="Genome Biol.">
        <title>SKESA: strategic k-mer extension for scrupulous assemblies.</title>
        <authorList>
            <person name="Souvorov A."/>
            <person name="Agarwala R."/>
            <person name="Lipman D.J."/>
        </authorList>
    </citation>
    <scope>NUCLEOTIDE SEQUENCE</scope>
    <source>
        <strain evidence="1">BCW_2640</strain>
    </source>
</reference>
<proteinExistence type="predicted"/>
<reference evidence="1" key="2">
    <citation type="submission" date="2018-07" db="EMBL/GenBank/DDBJ databases">
        <authorList>
            <consortium name="NCBI Pathogen Detection Project"/>
        </authorList>
    </citation>
    <scope>NUCLEOTIDE SEQUENCE</scope>
    <source>
        <strain evidence="1">BCW_2640</strain>
    </source>
</reference>
<dbReference type="EMBL" id="DAARBX010000037">
    <property type="protein sequence ID" value="HAE1795984.1"/>
    <property type="molecule type" value="Genomic_DNA"/>
</dbReference>
<accession>A0A726Z3L2</accession>
<protein>
    <submittedName>
        <fullName evidence="1">DUF4222 domain-containing protein</fullName>
    </submittedName>
</protein>
<sequence>MFCLIQRGQIYTDFDGYPVTIYRCDADRIVYRRNDSQIRSVSTGEFNAKFERIEHQEYAQIKAEMEREENIRNLRNQARENKAAG</sequence>
<comment type="caution">
    <text evidence="1">The sequence shown here is derived from an EMBL/GenBank/DDBJ whole genome shotgun (WGS) entry which is preliminary data.</text>
</comment>
<organism evidence="1">
    <name type="scientific">Salmonella enterica subsp. enterica serovar Ank</name>
    <dbReference type="NCBI Taxonomy" id="1173578"/>
    <lineage>
        <taxon>Bacteria</taxon>
        <taxon>Pseudomonadati</taxon>
        <taxon>Pseudomonadota</taxon>
        <taxon>Gammaproteobacteria</taxon>
        <taxon>Enterobacterales</taxon>
        <taxon>Enterobacteriaceae</taxon>
        <taxon>Salmonella</taxon>
    </lineage>
</organism>